<dbReference type="Gene3D" id="3.30.460.40">
    <property type="match status" value="1"/>
</dbReference>
<sequence>MVPTSPSPRPEQPANPEIALLELVCLPTPYEQTYPLASLTLSHPHLRWGGLIELAVDHKVLCLLADYLTHTGLLHEQKPHRARFLARQLRLNQYTLHYHRREAARIAQAFTDASIPYAAVSGIAVESTLYYGRGERPLSDIDLVIEHSRLAAADTVLTKLGYQPIGQTRRRSVGPYTRTLADPLVPRIVVDLTHQLNEVAVDYAPFMAEMVRRRTAQPIPGSPDVLLSVPQRAVHAAYATIALWDKAHRSRQLTLLSCADLLRLWHHAIQAGEADAARQVIVDHNARSQADWVFRRLDRAMGSNITNALKLDPQIGPPAPHVADDLATLLYGNQS</sequence>
<name>A0ABQ4EIG7_9ACTN</name>
<dbReference type="InterPro" id="IPR039498">
    <property type="entry name" value="NTP_transf_5"/>
</dbReference>
<evidence type="ECO:0008006" key="3">
    <source>
        <dbReference type="Google" id="ProtNLM"/>
    </source>
</evidence>
<gene>
    <name evidence="1" type="ORF">Pma05_10940</name>
</gene>
<proteinExistence type="predicted"/>
<accession>A0ABQ4EIG7</accession>
<evidence type="ECO:0000313" key="2">
    <source>
        <dbReference type="Proteomes" id="UP000621500"/>
    </source>
</evidence>
<dbReference type="Pfam" id="PF14907">
    <property type="entry name" value="NTP_transf_5"/>
    <property type="match status" value="1"/>
</dbReference>
<dbReference type="EMBL" id="BONX01000006">
    <property type="protein sequence ID" value="GIG94521.1"/>
    <property type="molecule type" value="Genomic_DNA"/>
</dbReference>
<protein>
    <recommendedName>
        <fullName evidence="3">Nucleotidyltransferase family protein</fullName>
    </recommendedName>
</protein>
<reference evidence="1 2" key="1">
    <citation type="submission" date="2021-01" db="EMBL/GenBank/DDBJ databases">
        <title>Whole genome shotgun sequence of Plantactinospora mayteni NBRC 109088.</title>
        <authorList>
            <person name="Komaki H."/>
            <person name="Tamura T."/>
        </authorList>
    </citation>
    <scope>NUCLEOTIDE SEQUENCE [LARGE SCALE GENOMIC DNA]</scope>
    <source>
        <strain evidence="1 2">NBRC 109088</strain>
    </source>
</reference>
<evidence type="ECO:0000313" key="1">
    <source>
        <dbReference type="EMBL" id="GIG94521.1"/>
    </source>
</evidence>
<organism evidence="1 2">
    <name type="scientific">Plantactinospora mayteni</name>
    <dbReference type="NCBI Taxonomy" id="566021"/>
    <lineage>
        <taxon>Bacteria</taxon>
        <taxon>Bacillati</taxon>
        <taxon>Actinomycetota</taxon>
        <taxon>Actinomycetes</taxon>
        <taxon>Micromonosporales</taxon>
        <taxon>Micromonosporaceae</taxon>
        <taxon>Plantactinospora</taxon>
    </lineage>
</organism>
<keyword evidence="2" id="KW-1185">Reference proteome</keyword>
<dbReference type="Proteomes" id="UP000621500">
    <property type="component" value="Unassembled WGS sequence"/>
</dbReference>
<comment type="caution">
    <text evidence="1">The sequence shown here is derived from an EMBL/GenBank/DDBJ whole genome shotgun (WGS) entry which is preliminary data.</text>
</comment>
<dbReference type="RefSeq" id="WP_203856179.1">
    <property type="nucleotide sequence ID" value="NZ_BAAAZQ010000005.1"/>
</dbReference>